<dbReference type="SUPFAM" id="SSF52540">
    <property type="entry name" value="P-loop containing nucleoside triphosphate hydrolases"/>
    <property type="match status" value="1"/>
</dbReference>
<keyword evidence="6 7" id="KW-0687">Ribonucleoprotein</keyword>
<feature type="compositionally biased region" description="Basic and acidic residues" evidence="9">
    <location>
        <begin position="849"/>
        <end position="859"/>
    </location>
</feature>
<keyword evidence="5 7" id="KW-0539">Nucleus</keyword>
<feature type="region of interest" description="Disordered" evidence="9">
    <location>
        <begin position="79"/>
        <end position="156"/>
    </location>
</feature>
<feature type="compositionally biased region" description="Basic residues" evidence="9">
    <location>
        <begin position="8"/>
        <end position="17"/>
    </location>
</feature>
<feature type="domain" description="BP28 C-terminal" evidence="10">
    <location>
        <begin position="2603"/>
        <end position="2797"/>
    </location>
</feature>
<dbReference type="Gene3D" id="1.25.10.10">
    <property type="entry name" value="Leucine-rich Repeat Variant"/>
    <property type="match status" value="1"/>
</dbReference>
<protein>
    <recommendedName>
        <fullName evidence="7">HEAT repeat-containing protein 1</fullName>
    </recommendedName>
</protein>
<dbReference type="InterPro" id="IPR027417">
    <property type="entry name" value="P-loop_NTPase"/>
</dbReference>
<dbReference type="Pfam" id="PF12397">
    <property type="entry name" value="U3snoRNP10"/>
    <property type="match status" value="1"/>
</dbReference>
<feature type="compositionally biased region" description="Low complexity" evidence="9">
    <location>
        <begin position="19"/>
        <end position="31"/>
    </location>
</feature>
<dbReference type="GO" id="GO:0000462">
    <property type="term" value="P:maturation of SSU-rRNA from tricistronic rRNA transcript (SSU-rRNA, 5.8S rRNA, LSU-rRNA)"/>
    <property type="evidence" value="ECO:0007669"/>
    <property type="project" value="TreeGrafter"/>
</dbReference>
<accession>A0A835ZGF5</accession>
<keyword evidence="8" id="KW-0175">Coiled coil</keyword>
<reference evidence="11" key="1">
    <citation type="submission" date="2021-02" db="EMBL/GenBank/DDBJ databases">
        <title>First Annotated Genome of the Yellow-green Alga Tribonema minus.</title>
        <authorList>
            <person name="Mahan K.M."/>
        </authorList>
    </citation>
    <scope>NUCLEOTIDE SEQUENCE</scope>
    <source>
        <strain evidence="11">UTEX B ZZ1240</strain>
    </source>
</reference>
<evidence type="ECO:0000256" key="9">
    <source>
        <dbReference type="SAM" id="MobiDB-lite"/>
    </source>
</evidence>
<keyword evidence="4 7" id="KW-0698">rRNA processing</keyword>
<feature type="region of interest" description="Disordered" evidence="9">
    <location>
        <begin position="1242"/>
        <end position="1272"/>
    </location>
</feature>
<gene>
    <name evidence="11" type="ORF">JKP88DRAFT_351774</name>
</gene>
<comment type="function">
    <text evidence="7">Involved in nucleolar processing of pre-18S ribosomal RNA.</text>
</comment>
<evidence type="ECO:0000256" key="2">
    <source>
        <dbReference type="ARBA" id="ARBA00010559"/>
    </source>
</evidence>
<dbReference type="PANTHER" id="PTHR13457">
    <property type="entry name" value="BAP28"/>
    <property type="match status" value="1"/>
</dbReference>
<evidence type="ECO:0000256" key="4">
    <source>
        <dbReference type="ARBA" id="ARBA00022552"/>
    </source>
</evidence>
<evidence type="ECO:0000313" key="11">
    <source>
        <dbReference type="EMBL" id="KAG5192598.1"/>
    </source>
</evidence>
<keyword evidence="3 7" id="KW-0690">Ribosome biogenesis</keyword>
<evidence type="ECO:0000313" key="12">
    <source>
        <dbReference type="Proteomes" id="UP000664859"/>
    </source>
</evidence>
<dbReference type="Proteomes" id="UP000664859">
    <property type="component" value="Unassembled WGS sequence"/>
</dbReference>
<dbReference type="SUPFAM" id="SSF48371">
    <property type="entry name" value="ARM repeat"/>
    <property type="match status" value="2"/>
</dbReference>
<evidence type="ECO:0000256" key="1">
    <source>
        <dbReference type="ARBA" id="ARBA00004604"/>
    </source>
</evidence>
<dbReference type="InterPro" id="IPR011989">
    <property type="entry name" value="ARM-like"/>
</dbReference>
<feature type="coiled-coil region" evidence="8">
    <location>
        <begin position="161"/>
        <end position="225"/>
    </location>
</feature>
<evidence type="ECO:0000256" key="8">
    <source>
        <dbReference type="SAM" id="Coils"/>
    </source>
</evidence>
<dbReference type="InterPro" id="IPR040191">
    <property type="entry name" value="UTP10"/>
</dbReference>
<feature type="region of interest" description="Disordered" evidence="9">
    <location>
        <begin position="849"/>
        <end position="871"/>
    </location>
</feature>
<dbReference type="InterPro" id="IPR016024">
    <property type="entry name" value="ARM-type_fold"/>
</dbReference>
<name>A0A835ZGF5_9STRA</name>
<dbReference type="PANTHER" id="PTHR13457:SF1">
    <property type="entry name" value="HEAT REPEAT-CONTAINING PROTEIN 1"/>
    <property type="match status" value="1"/>
</dbReference>
<evidence type="ECO:0000256" key="5">
    <source>
        <dbReference type="ARBA" id="ARBA00023242"/>
    </source>
</evidence>
<evidence type="ECO:0000256" key="3">
    <source>
        <dbReference type="ARBA" id="ARBA00022517"/>
    </source>
</evidence>
<dbReference type="GO" id="GO:0045943">
    <property type="term" value="P:positive regulation of transcription by RNA polymerase I"/>
    <property type="evidence" value="ECO:0007669"/>
    <property type="project" value="TreeGrafter"/>
</dbReference>
<evidence type="ECO:0000256" key="6">
    <source>
        <dbReference type="ARBA" id="ARBA00023274"/>
    </source>
</evidence>
<dbReference type="GO" id="GO:0030515">
    <property type="term" value="F:snoRNA binding"/>
    <property type="evidence" value="ECO:0007669"/>
    <property type="project" value="TreeGrafter"/>
</dbReference>
<dbReference type="SMART" id="SM01036">
    <property type="entry name" value="BP28CT"/>
    <property type="match status" value="1"/>
</dbReference>
<dbReference type="InterPro" id="IPR012954">
    <property type="entry name" value="BP28_C_dom"/>
</dbReference>
<proteinExistence type="inferred from homology"/>
<sequence length="2938" mass="306290">MQHNGGSGRRRQNRSHLYRNSSRSTPRSSRPGVGNRTVILLVFVVLGILGMLVHMGILTGWKLVASHILLDGGKGSLYHSQQAQPTDGDQQPIEGGQGGLPMTTSDNPMARPRQENPQQQQQQQQEQGGEQSPGGDQSQQQQQQQQQQAPPGMKSLTPRTFEMLTADISDLRKTVVALKEEMEGIRKSPPAQANSNIAALAKPAFEELSGRYQKLQQDMMSTKEMLMATAEALVAGRGRGAGAVAEQKRLLIVSEPRSGSTQFGELFNSNEQLFYLFEPCKGGGDGGTALYDEACGYLLQRLLECEPTVKDVDNMFRDRQSAGVVVKEIRTVGVHVDMLPRATKVMHLVRDPRDAMLSALALWRGQDGGLEFQSGEFCRRTMAKITSTDALPEGQRMVIKLEQLAADVFTTMTKMHRWAELGPINPDVQKAIRSLEGDDEFSRVGAYVKGLTGAEQGEVTAACTEPMAHLGYSAAAADEAADVDLETVREGAVSGLNHLAQVDDRFAVFEDTLLSKAALSTPRELQTLEDNKALDKQLAALLRLLSPHFLQRHCHLVLEYLIRHYSIYHHNVDAVVSCILPWHDSKVFVRMVQLLNLTQDGGRWAFLTAVAKTGIPLPREALARQASHDMALLEFICKLARRASGDFCRVHTFFAMVTTEAMQLRRAVSESMVRALLPTLLRGASAVAAPQHQAACYMVIGQLASHAPLSPELCAALLKALCTPGSCASGLEQPLLCALTVVQGQTALAAFPLGAFRELVRVTEFSAAATLADVLCDLSGSYDALRLLRLLLGRFLECVMGEHEELVDSAMEALMALVRQAHPQWPAPSFPALVAWLVEAVLEGFQERAAEARESDRDSTTGSRGKAQRNAAADRAAALSSRCSTVLAALAQRYPEPVDAALQRFLAAHDGVTDDTKEVVALAQTAFAANGLDLHAPLQLLSREGRGSGGGSGGSAQQQHAPLLLALDHPSAALRAQAVAALCSLPLADGSSSAQKLACDVRGALLRRIADDDVSVVAALAGAAALVAAVATCEDGAADGVVEAAAATLRKLARGIATGRALPSVAAAVAAVRALVGVVAAAHNAAAATGQLGQSAANAAAAAVLELFPPAKAAHKRAERGIRDAADAALQAAATMDLPLFAPLRKRAAKLRLTAGGSGDGDAQQEEGGGKAQQVMSLGQARKGAVKAVAQGVLKMVTSTSHGAEELDAQVLRQLEDLCAACGPAGRVFIIKALAQATTTTTAAPSASPPIGMNGHTNGTMEHSDSDSDDAVSSSTQATLAAFTAHVIMRFSSSSSSSSAAPERLLQVLCQVLQYLPMPAGYKSLSLVYSDHCRSSGGSSGSSAAPADVLRFLLACSAAAVTPEAQAQAHSALLTLLRHQYYMRPVPALVALGSGAHHDSAQSDAVAAAGLQSAASFLEAAAAGGAGVVAVAACDITAALPQVLSVLGSPYKVVRSAALAWLSAAAKVCSAAATAAAGSTAATGRRKSHTSAAHVNGISAAISPDLSAHYPASATAAAAAAALINPSAEALAQLCAFLASSAADIAADPTCVERCLAAALLSNVDGSDGGALAEAAANALPSPEARASLLKYVLSHTAVGGCADPLPAAATLRLLRAVPALAKWPHAAVLLRHATGASADDVGSSSSGDSDAARAPLLRALMAVIAQPLEGNGDGDDDDDAQQAVVMDEMVGALVEALGRVGGTAHAAALEVLMPEWCAREALTTAHRARLVIALLAADHLGGSSAHLSTALKTVSLPPRATACILDAIVSTITAGTGAAAAPARSKGKKATKAALPLSQELAAQLAGDLVAACTKAAVLNDGSGKSAAVAAVCVVADFVALTAAQHSGSDAALAQSLFSTLAALQESAASDDTPAAAAAAAPASVGAAVDYCMMTVFGALAAVRSASPSTSAADPGDNAPAAFTAAHTTLVAQLLQRGLSVQTHNAGLLLLAQMAEACPPGAVAASLDAIVSVLSDGAVAAPDSYAFTLARQVIERVLPALTRRHDPDSSSVASPQAVASTFAAPQLFGRVRPECRAPLFGSLLKALGWEVLPCVVTALLAWGLANPTEGGEEEDEGAVSVVDFLHKLCAESGAEEQVRAMTEVVSVAHSLVLEAVTHDETGEATALESLDQARQALACFTSHGHAPTNDMEVDDDGAGGSDTAGAAGFDAQLVLSQTGADAQQLVHALLTFVKQRLAAGELHVLIVARAHSDGDDDQQRLQREFLMLCEALLLSLRSLTACHAAQASREGRRNWAVLQRLAHDVFGALQELLSVPSFVAVVMELLQSEDSHLRLKGLQMLTKRLEHTATTTKHQGDMRLFLDLIPDLRTLACAAALPTKQGASKATENGASHASGGGLAELTAEAAVISETALLALHVLAQALAATERKPFVAVLSDMSALAVAAAAALSPEPPPDQQQHGKKRKPRSSSSSSGGAAAPATVAVLSLASTTFMCLATLVSLLKARAFPKFPEFFPAMLSVLEWSLSAQAGSNGTVDEQRARAVVLLQQSILSSAAAVAAALPQFLHAHVERLLSLALNAALLRSSATRPYVDKVLAALAASGMEPRLLLPAAFRAYAPAQHPAAICRLHQFIGDTAAQLGRENVLAYLDQLTGYFLGAMDYRRLASAAEGAVEEEAIRAVDAALNKAVLAVLLKLNERELRQLFLHVCRWKDMPFDDAEDSGGDAAAALRRQKLDRLITFYALLTAISGAFKSIVAPYFSHVLSDAKAILEDTEGTADATASGAKTHKKKRQKAADGDAGAGAPLAEEEAVRQLALRHHVVAALTNCFQYDRNGFVDQARFELILPALLDQIDAPLLLSQHRSGAHDHATFVDSLLAPCIAHLAFASGKDTLWKPLVNGVLLKMRSSAAVVRVAALAVIERCFRVVGEEFLGLLPECLPFFSEAMEDASPEVEGAARRLVKYIEDVLGESVESYLS</sequence>
<dbReference type="OrthoDB" id="31183at2759"/>
<feature type="compositionally biased region" description="Polar residues" evidence="9">
    <location>
        <begin position="79"/>
        <end position="89"/>
    </location>
</feature>
<feature type="region of interest" description="Disordered" evidence="9">
    <location>
        <begin position="1"/>
        <end position="33"/>
    </location>
</feature>
<dbReference type="Gene3D" id="3.40.50.300">
    <property type="entry name" value="P-loop containing nucleotide triphosphate hydrolases"/>
    <property type="match status" value="1"/>
</dbReference>
<feature type="transmembrane region" description="Helical" evidence="7">
    <location>
        <begin position="37"/>
        <end position="61"/>
    </location>
</feature>
<keyword evidence="7" id="KW-1133">Transmembrane helix</keyword>
<keyword evidence="12" id="KW-1185">Reference proteome</keyword>
<feature type="region of interest" description="Disordered" evidence="9">
    <location>
        <begin position="1155"/>
        <end position="1174"/>
    </location>
</feature>
<dbReference type="Pfam" id="PF08146">
    <property type="entry name" value="BP28CT"/>
    <property type="match status" value="1"/>
</dbReference>
<feature type="region of interest" description="Disordered" evidence="9">
    <location>
        <begin position="2410"/>
        <end position="2438"/>
    </location>
</feature>
<feature type="region of interest" description="Disordered" evidence="9">
    <location>
        <begin position="2739"/>
        <end position="2763"/>
    </location>
</feature>
<evidence type="ECO:0000259" key="10">
    <source>
        <dbReference type="SMART" id="SM01036"/>
    </source>
</evidence>
<evidence type="ECO:0000256" key="7">
    <source>
        <dbReference type="RuleBase" id="RU367065"/>
    </source>
</evidence>
<comment type="similarity">
    <text evidence="2 7">Belongs to the HEATR1/UTP10 family.</text>
</comment>
<comment type="caution">
    <text evidence="11">The sequence shown here is derived from an EMBL/GenBank/DDBJ whole genome shotgun (WGS) entry which is preliminary data.</text>
</comment>
<comment type="subcellular location">
    <subcellularLocation>
        <location evidence="1 7">Nucleus</location>
        <location evidence="1 7">Nucleolus</location>
    </subcellularLocation>
</comment>
<dbReference type="GO" id="GO:0034455">
    <property type="term" value="C:t-UTP complex"/>
    <property type="evidence" value="ECO:0007669"/>
    <property type="project" value="TreeGrafter"/>
</dbReference>
<keyword evidence="7" id="KW-0472">Membrane</keyword>
<dbReference type="GO" id="GO:0030686">
    <property type="term" value="C:90S preribosome"/>
    <property type="evidence" value="ECO:0007669"/>
    <property type="project" value="TreeGrafter"/>
</dbReference>
<dbReference type="GO" id="GO:0032040">
    <property type="term" value="C:small-subunit processome"/>
    <property type="evidence" value="ECO:0007669"/>
    <property type="project" value="TreeGrafter"/>
</dbReference>
<dbReference type="EMBL" id="JAFCMP010000003">
    <property type="protein sequence ID" value="KAG5192598.1"/>
    <property type="molecule type" value="Genomic_DNA"/>
</dbReference>
<keyword evidence="7" id="KW-0812">Transmembrane</keyword>
<dbReference type="InterPro" id="IPR022125">
    <property type="entry name" value="U3snoRNP10_N"/>
</dbReference>
<feature type="compositionally biased region" description="Low complexity" evidence="9">
    <location>
        <begin position="117"/>
        <end position="148"/>
    </location>
</feature>
<organism evidence="11 12">
    <name type="scientific">Tribonema minus</name>
    <dbReference type="NCBI Taxonomy" id="303371"/>
    <lineage>
        <taxon>Eukaryota</taxon>
        <taxon>Sar</taxon>
        <taxon>Stramenopiles</taxon>
        <taxon>Ochrophyta</taxon>
        <taxon>PX clade</taxon>
        <taxon>Xanthophyceae</taxon>
        <taxon>Tribonematales</taxon>
        <taxon>Tribonemataceae</taxon>
        <taxon>Tribonema</taxon>
    </lineage>
</organism>